<dbReference type="EMBL" id="MPIN01000030">
    <property type="protein sequence ID" value="OJH33682.1"/>
    <property type="molecule type" value="Genomic_DNA"/>
</dbReference>
<reference evidence="2" key="1">
    <citation type="submission" date="2016-11" db="EMBL/GenBank/DDBJ databases">
        <authorList>
            <person name="Shukria A."/>
            <person name="Stevens D.C."/>
        </authorList>
    </citation>
    <scope>NUCLEOTIDE SEQUENCE [LARGE SCALE GENOMIC DNA]</scope>
    <source>
        <strain evidence="2">Cbfe23</strain>
    </source>
</reference>
<name>A0A1L9AUL6_9BACT</name>
<sequence>MPYPDSSSAKDLRAGSRTVQIAGKEVALQDESYYQSSPLGNEAATRNFGASVVTHTITGKTYFASWSMDVKVEGKGVVRHIDLTTSNHGSYPGATPPISNLSEAEIKQAQDLAKQRISEGKCPCCGKDSCPAAFTEEEKAEDKSLNMEEFYGLESNGPRRDQYVYLRECKEKLCTCAGRVFPEPPCDVFRDKEERRYDAIVGKWESEGTKSAYREDYERRTGVRLKRSTEFLDDLLAKSGRESVLRKAAKASTRDLSLPGNSQLKKDWEQYKALKIKADRLDRINHIVPKEAGGCPDNPGNLQPQQTLCEVCQEIDQFFTDKLQGKKG</sequence>
<reference evidence="1 2" key="2">
    <citation type="submission" date="2016-12" db="EMBL/GenBank/DDBJ databases">
        <title>Draft Genome Sequence of Cystobacter ferrugineus Strain Cbfe23.</title>
        <authorList>
            <person name="Akbar S."/>
            <person name="Dowd S.E."/>
            <person name="Stevens D.C."/>
        </authorList>
    </citation>
    <scope>NUCLEOTIDE SEQUENCE [LARGE SCALE GENOMIC DNA]</scope>
    <source>
        <strain evidence="1 2">Cbfe23</strain>
    </source>
</reference>
<evidence type="ECO:0000313" key="2">
    <source>
        <dbReference type="Proteomes" id="UP000182229"/>
    </source>
</evidence>
<protein>
    <submittedName>
        <fullName evidence="1">Uncharacterized protein</fullName>
    </submittedName>
</protein>
<comment type="caution">
    <text evidence="1">The sequence shown here is derived from an EMBL/GenBank/DDBJ whole genome shotgun (WGS) entry which is preliminary data.</text>
</comment>
<organism evidence="1 2">
    <name type="scientific">Cystobacter ferrugineus</name>
    <dbReference type="NCBI Taxonomy" id="83449"/>
    <lineage>
        <taxon>Bacteria</taxon>
        <taxon>Pseudomonadati</taxon>
        <taxon>Myxococcota</taxon>
        <taxon>Myxococcia</taxon>
        <taxon>Myxococcales</taxon>
        <taxon>Cystobacterineae</taxon>
        <taxon>Archangiaceae</taxon>
        <taxon>Cystobacter</taxon>
    </lineage>
</organism>
<dbReference type="Proteomes" id="UP000182229">
    <property type="component" value="Unassembled WGS sequence"/>
</dbReference>
<evidence type="ECO:0000313" key="1">
    <source>
        <dbReference type="EMBL" id="OJH33682.1"/>
    </source>
</evidence>
<proteinExistence type="predicted"/>
<dbReference type="Pfam" id="PF13665">
    <property type="entry name" value="Tox-PAAR-like"/>
    <property type="match status" value="1"/>
</dbReference>
<gene>
    <name evidence="1" type="ORF">BON30_47445</name>
</gene>
<dbReference type="STRING" id="83449.BON30_47445"/>
<accession>A0A1L9AUL6</accession>
<keyword evidence="2" id="KW-1185">Reference proteome</keyword>
<dbReference type="AlphaFoldDB" id="A0A1L9AUL6"/>